<protein>
    <submittedName>
        <fullName evidence="1">Uncharacterized protein</fullName>
    </submittedName>
</protein>
<dbReference type="Proteomes" id="UP000807025">
    <property type="component" value="Unassembled WGS sequence"/>
</dbReference>
<evidence type="ECO:0000313" key="1">
    <source>
        <dbReference type="EMBL" id="KAF9487453.1"/>
    </source>
</evidence>
<gene>
    <name evidence="1" type="ORF">BDN71DRAFT_1367081</name>
</gene>
<accession>A0A9P5ZI19</accession>
<dbReference type="OrthoDB" id="6613063at2759"/>
<name>A0A9P5ZI19_PLEER</name>
<dbReference type="AlphaFoldDB" id="A0A9P5ZI19"/>
<evidence type="ECO:0000313" key="2">
    <source>
        <dbReference type="Proteomes" id="UP000807025"/>
    </source>
</evidence>
<keyword evidence="2" id="KW-1185">Reference proteome</keyword>
<feature type="non-terminal residue" evidence="1">
    <location>
        <position position="1"/>
    </location>
</feature>
<reference evidence="1" key="1">
    <citation type="submission" date="2020-11" db="EMBL/GenBank/DDBJ databases">
        <authorList>
            <consortium name="DOE Joint Genome Institute"/>
            <person name="Ahrendt S."/>
            <person name="Riley R."/>
            <person name="Andreopoulos W."/>
            <person name="Labutti K."/>
            <person name="Pangilinan J."/>
            <person name="Ruiz-Duenas F.J."/>
            <person name="Barrasa J.M."/>
            <person name="Sanchez-Garcia M."/>
            <person name="Camarero S."/>
            <person name="Miyauchi S."/>
            <person name="Serrano A."/>
            <person name="Linde D."/>
            <person name="Babiker R."/>
            <person name="Drula E."/>
            <person name="Ayuso-Fernandez I."/>
            <person name="Pacheco R."/>
            <person name="Padilla G."/>
            <person name="Ferreira P."/>
            <person name="Barriuso J."/>
            <person name="Kellner H."/>
            <person name="Castanera R."/>
            <person name="Alfaro M."/>
            <person name="Ramirez L."/>
            <person name="Pisabarro A.G."/>
            <person name="Kuo A."/>
            <person name="Tritt A."/>
            <person name="Lipzen A."/>
            <person name="He G."/>
            <person name="Yan M."/>
            <person name="Ng V."/>
            <person name="Cullen D."/>
            <person name="Martin F."/>
            <person name="Rosso M.-N."/>
            <person name="Henrissat B."/>
            <person name="Hibbett D."/>
            <person name="Martinez A.T."/>
            <person name="Grigoriev I.V."/>
        </authorList>
    </citation>
    <scope>NUCLEOTIDE SEQUENCE</scope>
    <source>
        <strain evidence="1">ATCC 90797</strain>
    </source>
</reference>
<proteinExistence type="predicted"/>
<sequence length="56" mass="6590">LLHVASNIRNCGPVWATWTFFMERMCGVLQMGLRSRVQPWANLNKRLLHMTYLSQL</sequence>
<feature type="non-terminal residue" evidence="1">
    <location>
        <position position="56"/>
    </location>
</feature>
<organism evidence="1 2">
    <name type="scientific">Pleurotus eryngii</name>
    <name type="common">Boletus of the steppes</name>
    <dbReference type="NCBI Taxonomy" id="5323"/>
    <lineage>
        <taxon>Eukaryota</taxon>
        <taxon>Fungi</taxon>
        <taxon>Dikarya</taxon>
        <taxon>Basidiomycota</taxon>
        <taxon>Agaricomycotina</taxon>
        <taxon>Agaricomycetes</taxon>
        <taxon>Agaricomycetidae</taxon>
        <taxon>Agaricales</taxon>
        <taxon>Pleurotineae</taxon>
        <taxon>Pleurotaceae</taxon>
        <taxon>Pleurotus</taxon>
    </lineage>
</organism>
<comment type="caution">
    <text evidence="1">The sequence shown here is derived from an EMBL/GenBank/DDBJ whole genome shotgun (WGS) entry which is preliminary data.</text>
</comment>
<dbReference type="EMBL" id="MU154776">
    <property type="protein sequence ID" value="KAF9487453.1"/>
    <property type="molecule type" value="Genomic_DNA"/>
</dbReference>